<evidence type="ECO:0000313" key="3">
    <source>
        <dbReference type="Proteomes" id="UP001054252"/>
    </source>
</evidence>
<keyword evidence="1" id="KW-1133">Transmembrane helix</keyword>
<dbReference type="Proteomes" id="UP001054252">
    <property type="component" value="Unassembled WGS sequence"/>
</dbReference>
<accession>A0AAV5MS15</accession>
<proteinExistence type="predicted"/>
<organism evidence="2 3">
    <name type="scientific">Rubroshorea leprosula</name>
    <dbReference type="NCBI Taxonomy" id="152421"/>
    <lineage>
        <taxon>Eukaryota</taxon>
        <taxon>Viridiplantae</taxon>
        <taxon>Streptophyta</taxon>
        <taxon>Embryophyta</taxon>
        <taxon>Tracheophyta</taxon>
        <taxon>Spermatophyta</taxon>
        <taxon>Magnoliopsida</taxon>
        <taxon>eudicotyledons</taxon>
        <taxon>Gunneridae</taxon>
        <taxon>Pentapetalae</taxon>
        <taxon>rosids</taxon>
        <taxon>malvids</taxon>
        <taxon>Malvales</taxon>
        <taxon>Dipterocarpaceae</taxon>
        <taxon>Rubroshorea</taxon>
    </lineage>
</organism>
<sequence length="44" mass="5262">MEEHVQGNPKAQETISYWWGITTIGFYTLVAFVILNIDYRHQKY</sequence>
<reference evidence="2 3" key="1">
    <citation type="journal article" date="2021" name="Commun. Biol.">
        <title>The genome of Shorea leprosula (Dipterocarpaceae) highlights the ecological relevance of drought in aseasonal tropical rainforests.</title>
        <authorList>
            <person name="Ng K.K.S."/>
            <person name="Kobayashi M.J."/>
            <person name="Fawcett J.A."/>
            <person name="Hatakeyama M."/>
            <person name="Paape T."/>
            <person name="Ng C.H."/>
            <person name="Ang C.C."/>
            <person name="Tnah L.H."/>
            <person name="Lee C.T."/>
            <person name="Nishiyama T."/>
            <person name="Sese J."/>
            <person name="O'Brien M.J."/>
            <person name="Copetti D."/>
            <person name="Mohd Noor M.I."/>
            <person name="Ong R.C."/>
            <person name="Putra M."/>
            <person name="Sireger I.Z."/>
            <person name="Indrioko S."/>
            <person name="Kosugi Y."/>
            <person name="Izuno A."/>
            <person name="Isagi Y."/>
            <person name="Lee S.L."/>
            <person name="Shimizu K.K."/>
        </authorList>
    </citation>
    <scope>NUCLEOTIDE SEQUENCE [LARGE SCALE GENOMIC DNA]</scope>
    <source>
        <strain evidence="2">214</strain>
    </source>
</reference>
<dbReference type="EMBL" id="BPVZ01000453">
    <property type="protein sequence ID" value="GKV51192.1"/>
    <property type="molecule type" value="Genomic_DNA"/>
</dbReference>
<name>A0AAV5MS15_9ROSI</name>
<keyword evidence="1" id="KW-0812">Transmembrane</keyword>
<keyword evidence="1" id="KW-0472">Membrane</keyword>
<evidence type="ECO:0000256" key="1">
    <source>
        <dbReference type="SAM" id="Phobius"/>
    </source>
</evidence>
<keyword evidence="3" id="KW-1185">Reference proteome</keyword>
<protein>
    <submittedName>
        <fullName evidence="2">Uncharacterized protein</fullName>
    </submittedName>
</protein>
<gene>
    <name evidence="2" type="ORF">SLEP1_g57863</name>
</gene>
<dbReference type="AlphaFoldDB" id="A0AAV5MS15"/>
<comment type="caution">
    <text evidence="2">The sequence shown here is derived from an EMBL/GenBank/DDBJ whole genome shotgun (WGS) entry which is preliminary data.</text>
</comment>
<evidence type="ECO:0000313" key="2">
    <source>
        <dbReference type="EMBL" id="GKV51192.1"/>
    </source>
</evidence>
<feature type="transmembrane region" description="Helical" evidence="1">
    <location>
        <begin position="17"/>
        <end position="37"/>
    </location>
</feature>